<keyword evidence="1" id="KW-0472">Membrane</keyword>
<evidence type="ECO:0000313" key="2">
    <source>
        <dbReference type="EMBL" id="WGH92465.1"/>
    </source>
</evidence>
<accession>A0AAJ6AFR4</accession>
<dbReference type="GeneID" id="83696055"/>
<gene>
    <name evidence="2" type="ORF">QDX21_09070</name>
</gene>
<feature type="transmembrane region" description="Helical" evidence="1">
    <location>
        <begin position="197"/>
        <end position="218"/>
    </location>
</feature>
<name>A0AAJ6AFR4_9MICC</name>
<dbReference type="Proteomes" id="UP001224674">
    <property type="component" value="Chromosome"/>
</dbReference>
<sequence length="219" mass="23480">MMFGCALLVIGVSDLLAVFIRRMPARWLIATVWWLLTLIGATVVTHWWHAAVAVVLALVWMVASQRHLIWRGPVLVVLLAVVFGVTWATGDHEPSPIVMATGSLVFLSSTGNEVVRSVLELTGRHEMPGQHRPPEEEGSTASSLRGGRIIGPLERIIIYVLALTGAQGIVAALIAAKGIVRFPEISADRRIGARAEEFLIGSLTSWGLAGALAAATLVL</sequence>
<evidence type="ECO:0000256" key="1">
    <source>
        <dbReference type="SAM" id="Phobius"/>
    </source>
</evidence>
<organism evidence="2 3">
    <name type="scientific">Auritidibacter ignavus</name>
    <dbReference type="NCBI Taxonomy" id="678932"/>
    <lineage>
        <taxon>Bacteria</taxon>
        <taxon>Bacillati</taxon>
        <taxon>Actinomycetota</taxon>
        <taxon>Actinomycetes</taxon>
        <taxon>Micrococcales</taxon>
        <taxon>Micrococcaceae</taxon>
        <taxon>Auritidibacter</taxon>
    </lineage>
</organism>
<evidence type="ECO:0000313" key="3">
    <source>
        <dbReference type="Proteomes" id="UP001224674"/>
    </source>
</evidence>
<keyword evidence="1" id="KW-1133">Transmembrane helix</keyword>
<protein>
    <submittedName>
        <fullName evidence="2">Uncharacterized protein</fullName>
    </submittedName>
</protein>
<feature type="transmembrane region" description="Helical" evidence="1">
    <location>
        <begin position="156"/>
        <end position="176"/>
    </location>
</feature>
<dbReference type="RefSeq" id="WP_110101458.1">
    <property type="nucleotide sequence ID" value="NZ_CP122561.1"/>
</dbReference>
<feature type="transmembrane region" description="Helical" evidence="1">
    <location>
        <begin position="68"/>
        <end position="89"/>
    </location>
</feature>
<reference evidence="2 3" key="1">
    <citation type="submission" date="2023-03" db="EMBL/GenBank/DDBJ databases">
        <title>Complete genome sequences of several Auritidibacter ignavus strains isolated from ear infections.</title>
        <authorList>
            <person name="Baehr T."/>
            <person name="Baumhoegger A.M."/>
        </authorList>
    </citation>
    <scope>NUCLEOTIDE SEQUENCE [LARGE SCALE GENOMIC DNA]</scope>
    <source>
        <strain evidence="2 3">BABAE-6</strain>
    </source>
</reference>
<dbReference type="AlphaFoldDB" id="A0AAJ6AFR4"/>
<feature type="transmembrane region" description="Helical" evidence="1">
    <location>
        <begin position="33"/>
        <end position="61"/>
    </location>
</feature>
<dbReference type="EMBL" id="CP122566">
    <property type="protein sequence ID" value="WGH92465.1"/>
    <property type="molecule type" value="Genomic_DNA"/>
</dbReference>
<proteinExistence type="predicted"/>
<keyword evidence="1" id="KW-0812">Transmembrane</keyword>
<keyword evidence="3" id="KW-1185">Reference proteome</keyword>